<dbReference type="Proteomes" id="UP001171945">
    <property type="component" value="Unassembled WGS sequence"/>
</dbReference>
<reference evidence="1" key="1">
    <citation type="submission" date="2023-06" db="EMBL/GenBank/DDBJ databases">
        <title>Uncultivated large filamentous bacteria from sulfidic sediments reveal new species and different genomic features in energy metabolism and defense.</title>
        <authorList>
            <person name="Fonseca A."/>
        </authorList>
    </citation>
    <scope>NUCLEOTIDE SEQUENCE</scope>
    <source>
        <strain evidence="1">HSG4</strain>
    </source>
</reference>
<keyword evidence="2" id="KW-1185">Reference proteome</keyword>
<protein>
    <submittedName>
        <fullName evidence="1">Uncharacterized protein</fullName>
    </submittedName>
</protein>
<accession>A0ABT7VV85</accession>
<dbReference type="EMBL" id="JAUCGM010000674">
    <property type="protein sequence ID" value="MDM8563490.1"/>
    <property type="molecule type" value="Genomic_DNA"/>
</dbReference>
<evidence type="ECO:0000313" key="1">
    <source>
        <dbReference type="EMBL" id="MDM8563490.1"/>
    </source>
</evidence>
<evidence type="ECO:0000313" key="2">
    <source>
        <dbReference type="Proteomes" id="UP001171945"/>
    </source>
</evidence>
<name>A0ABT7VV85_9GAMM</name>
<organism evidence="1 2">
    <name type="scientific">Candidatus Marithioploca araucensis</name>
    <dbReference type="NCBI Taxonomy" id="70273"/>
    <lineage>
        <taxon>Bacteria</taxon>
        <taxon>Pseudomonadati</taxon>
        <taxon>Pseudomonadota</taxon>
        <taxon>Gammaproteobacteria</taxon>
        <taxon>Thiotrichales</taxon>
        <taxon>Thiotrichaceae</taxon>
        <taxon>Candidatus Marithioploca</taxon>
    </lineage>
</organism>
<comment type="caution">
    <text evidence="1">The sequence shown here is derived from an EMBL/GenBank/DDBJ whole genome shotgun (WGS) entry which is preliminary data.</text>
</comment>
<proteinExistence type="predicted"/>
<sequence length="41" mass="5096">MTDIYIETTIPSFYYTSRTDIQSVARKEWTHEWWNKYASLY</sequence>
<gene>
    <name evidence="1" type="ORF">QUF54_09070</name>
</gene>